<feature type="compositionally biased region" description="Polar residues" evidence="1">
    <location>
        <begin position="13"/>
        <end position="26"/>
    </location>
</feature>
<protein>
    <recommendedName>
        <fullName evidence="2">PDZ domain-containing protein</fullName>
    </recommendedName>
</protein>
<gene>
    <name evidence="3" type="ORF">LSH36_310g02048</name>
</gene>
<accession>A0AAD9JI07</accession>
<dbReference type="Pfam" id="PF00595">
    <property type="entry name" value="PDZ"/>
    <property type="match status" value="1"/>
</dbReference>
<dbReference type="PROSITE" id="PS50106">
    <property type="entry name" value="PDZ"/>
    <property type="match status" value="1"/>
</dbReference>
<evidence type="ECO:0000256" key="1">
    <source>
        <dbReference type="SAM" id="MobiDB-lite"/>
    </source>
</evidence>
<sequence length="134" mass="14149">MHFSGENLVIGSGTDQSSVGGDQLQQHTDEDSVFVSSADNEPRVQSQVQTVILDRHGNEGLGFSIVGGYGSQHGDLPIYIKTIYQTGAAAKDGRLKRGDQILAVNGQSLDGVTHSQAVDILTKSEGPVKLTVLS</sequence>
<dbReference type="SUPFAM" id="SSF50156">
    <property type="entry name" value="PDZ domain-like"/>
    <property type="match status" value="1"/>
</dbReference>
<feature type="region of interest" description="Disordered" evidence="1">
    <location>
        <begin position="1"/>
        <end position="43"/>
    </location>
</feature>
<organism evidence="3 4">
    <name type="scientific">Paralvinella palmiformis</name>
    <dbReference type="NCBI Taxonomy" id="53620"/>
    <lineage>
        <taxon>Eukaryota</taxon>
        <taxon>Metazoa</taxon>
        <taxon>Spiralia</taxon>
        <taxon>Lophotrochozoa</taxon>
        <taxon>Annelida</taxon>
        <taxon>Polychaeta</taxon>
        <taxon>Sedentaria</taxon>
        <taxon>Canalipalpata</taxon>
        <taxon>Terebellida</taxon>
        <taxon>Terebelliformia</taxon>
        <taxon>Alvinellidae</taxon>
        <taxon>Paralvinella</taxon>
    </lineage>
</organism>
<dbReference type="Gene3D" id="2.30.42.10">
    <property type="match status" value="1"/>
</dbReference>
<dbReference type="Proteomes" id="UP001208570">
    <property type="component" value="Unassembled WGS sequence"/>
</dbReference>
<feature type="compositionally biased region" description="Polar residues" evidence="1">
    <location>
        <begin position="34"/>
        <end position="43"/>
    </location>
</feature>
<dbReference type="PANTHER" id="PTHR19964">
    <property type="entry name" value="MULTIPLE PDZ DOMAIN PROTEIN"/>
    <property type="match status" value="1"/>
</dbReference>
<dbReference type="EMBL" id="JAODUP010000310">
    <property type="protein sequence ID" value="KAK2153028.1"/>
    <property type="molecule type" value="Genomic_DNA"/>
</dbReference>
<evidence type="ECO:0000313" key="3">
    <source>
        <dbReference type="EMBL" id="KAK2153028.1"/>
    </source>
</evidence>
<dbReference type="InterPro" id="IPR036034">
    <property type="entry name" value="PDZ_sf"/>
</dbReference>
<comment type="caution">
    <text evidence="3">The sequence shown here is derived from an EMBL/GenBank/DDBJ whole genome shotgun (WGS) entry which is preliminary data.</text>
</comment>
<name>A0AAD9JI07_9ANNE</name>
<keyword evidence="4" id="KW-1185">Reference proteome</keyword>
<feature type="domain" description="PDZ" evidence="2">
    <location>
        <begin position="50"/>
        <end position="134"/>
    </location>
</feature>
<dbReference type="InterPro" id="IPR051342">
    <property type="entry name" value="PDZ_scaffold"/>
</dbReference>
<evidence type="ECO:0000313" key="4">
    <source>
        <dbReference type="Proteomes" id="UP001208570"/>
    </source>
</evidence>
<proteinExistence type="predicted"/>
<dbReference type="AlphaFoldDB" id="A0AAD9JI07"/>
<dbReference type="PANTHER" id="PTHR19964:SF97">
    <property type="entry name" value="PDZ DOMAIN-CONTAINING PROTEIN"/>
    <property type="match status" value="1"/>
</dbReference>
<evidence type="ECO:0000259" key="2">
    <source>
        <dbReference type="PROSITE" id="PS50106"/>
    </source>
</evidence>
<dbReference type="InterPro" id="IPR001478">
    <property type="entry name" value="PDZ"/>
</dbReference>
<dbReference type="SMART" id="SM00228">
    <property type="entry name" value="PDZ"/>
    <property type="match status" value="1"/>
</dbReference>
<reference evidence="3" key="1">
    <citation type="journal article" date="2023" name="Mol. Biol. Evol.">
        <title>Third-Generation Sequencing Reveals the Adaptive Role of the Epigenome in Three Deep-Sea Polychaetes.</title>
        <authorList>
            <person name="Perez M."/>
            <person name="Aroh O."/>
            <person name="Sun Y."/>
            <person name="Lan Y."/>
            <person name="Juniper S.K."/>
            <person name="Young C.R."/>
            <person name="Angers B."/>
            <person name="Qian P.Y."/>
        </authorList>
    </citation>
    <scope>NUCLEOTIDE SEQUENCE</scope>
    <source>
        <strain evidence="3">P08H-3</strain>
    </source>
</reference>